<evidence type="ECO:0000313" key="4">
    <source>
        <dbReference type="Proteomes" id="UP001448207"/>
    </source>
</evidence>
<feature type="domain" description="Fungal lipase-type" evidence="2">
    <location>
        <begin position="192"/>
        <end position="314"/>
    </location>
</feature>
<dbReference type="PANTHER" id="PTHR45856:SF11">
    <property type="entry name" value="FUNGAL LIPASE-LIKE DOMAIN-CONTAINING PROTEIN"/>
    <property type="match status" value="1"/>
</dbReference>
<accession>A0ABR3AU74</accession>
<protein>
    <submittedName>
        <fullName evidence="3">Lipase</fullName>
    </submittedName>
</protein>
<dbReference type="Proteomes" id="UP001448207">
    <property type="component" value="Unassembled WGS sequence"/>
</dbReference>
<evidence type="ECO:0000256" key="1">
    <source>
        <dbReference type="SAM" id="SignalP"/>
    </source>
</evidence>
<dbReference type="EMBL" id="JBCLYO010000016">
    <property type="protein sequence ID" value="KAL0081883.1"/>
    <property type="molecule type" value="Genomic_DNA"/>
</dbReference>
<proteinExistence type="predicted"/>
<keyword evidence="4" id="KW-1185">Reference proteome</keyword>
<reference evidence="3 4" key="1">
    <citation type="submission" date="2024-04" db="EMBL/GenBank/DDBJ databases">
        <title>Symmetric and asymmetric DNA N6-adenine methylation regulates different biological responses in Mucorales.</title>
        <authorList>
            <consortium name="Lawrence Berkeley National Laboratory"/>
            <person name="Lax C."/>
            <person name="Mondo S.J."/>
            <person name="Osorio-Concepcion M."/>
            <person name="Muszewska A."/>
            <person name="Corrochano-Luque M."/>
            <person name="Gutierrez G."/>
            <person name="Riley R."/>
            <person name="Lipzen A."/>
            <person name="Guo J."/>
            <person name="Hundley H."/>
            <person name="Amirebrahimi M."/>
            <person name="Ng V."/>
            <person name="Lorenzo-Gutierrez D."/>
            <person name="Binder U."/>
            <person name="Yang J."/>
            <person name="Song Y."/>
            <person name="Canovas D."/>
            <person name="Navarro E."/>
            <person name="Freitag M."/>
            <person name="Gabaldon T."/>
            <person name="Grigoriev I.V."/>
            <person name="Corrochano L.M."/>
            <person name="Nicolas F.E."/>
            <person name="Garre V."/>
        </authorList>
    </citation>
    <scope>NUCLEOTIDE SEQUENCE [LARGE SCALE GENOMIC DNA]</scope>
    <source>
        <strain evidence="3 4">L51</strain>
    </source>
</reference>
<dbReference type="InterPro" id="IPR051218">
    <property type="entry name" value="Sec_MonoDiacylglyc_Lipase"/>
</dbReference>
<organism evidence="3 4">
    <name type="scientific">Phycomyces blakesleeanus</name>
    <dbReference type="NCBI Taxonomy" id="4837"/>
    <lineage>
        <taxon>Eukaryota</taxon>
        <taxon>Fungi</taxon>
        <taxon>Fungi incertae sedis</taxon>
        <taxon>Mucoromycota</taxon>
        <taxon>Mucoromycotina</taxon>
        <taxon>Mucoromycetes</taxon>
        <taxon>Mucorales</taxon>
        <taxon>Phycomycetaceae</taxon>
        <taxon>Phycomyces</taxon>
    </lineage>
</organism>
<comment type="caution">
    <text evidence="3">The sequence shown here is derived from an EMBL/GenBank/DDBJ whole genome shotgun (WGS) entry which is preliminary data.</text>
</comment>
<dbReference type="InterPro" id="IPR029058">
    <property type="entry name" value="AB_hydrolase_fold"/>
</dbReference>
<dbReference type="SUPFAM" id="SSF53474">
    <property type="entry name" value="alpha/beta-Hydrolases"/>
    <property type="match status" value="1"/>
</dbReference>
<evidence type="ECO:0000259" key="2">
    <source>
        <dbReference type="Pfam" id="PF01764"/>
    </source>
</evidence>
<dbReference type="CDD" id="cd00519">
    <property type="entry name" value="Lipase_3"/>
    <property type="match status" value="1"/>
</dbReference>
<feature type="signal peptide" evidence="1">
    <location>
        <begin position="1"/>
        <end position="23"/>
    </location>
</feature>
<dbReference type="Pfam" id="PF01764">
    <property type="entry name" value="Lipase_3"/>
    <property type="match status" value="1"/>
</dbReference>
<keyword evidence="1" id="KW-0732">Signal</keyword>
<feature type="chain" id="PRO_5046778866" evidence="1">
    <location>
        <begin position="24"/>
        <end position="369"/>
    </location>
</feature>
<evidence type="ECO:0000313" key="3">
    <source>
        <dbReference type="EMBL" id="KAL0081883.1"/>
    </source>
</evidence>
<gene>
    <name evidence="3" type="ORF">J3Q64DRAFT_1700808</name>
</gene>
<dbReference type="Gene3D" id="3.40.50.1820">
    <property type="entry name" value="alpha/beta hydrolase"/>
    <property type="match status" value="1"/>
</dbReference>
<name>A0ABR3AU74_PHYBL</name>
<sequence length="369" mass="40537">MKITQLSVLSISITLAFLNVSMAAPVNEGRAALVSRDYSLPPIIKSRANILGKFPKVDLTAEATAKANNGPLPENVQTTDGIAVNATSGPSQAQTLAAIGNSVSIATEVQVQDLKVFTQLSANVYCRVVVPLNQWACAHCSKDETLVSTFFTVLIDTNGFITRNDKSKTISLVFREFLHCEIYLFYSVPAECKDFDFITVDYSPVKNAKIHGGFYKAYLDVQEPVISKMIEQITEYPNYKVAVSGHSLGGSLAEIAAMDLYQRDTRFNSTNIVLHTYGQPRTGNSILGSYFTGTGIEYKRTVHDHNMIPHLPPLSVDYMHVGTEYWETETGPVKICTDFESIKCSNSIVPFTSATDHLSYFGINTGLCL</sequence>
<dbReference type="PANTHER" id="PTHR45856">
    <property type="entry name" value="ALPHA/BETA-HYDROLASES SUPERFAMILY PROTEIN"/>
    <property type="match status" value="1"/>
</dbReference>
<dbReference type="InterPro" id="IPR002921">
    <property type="entry name" value="Fungal_lipase-type"/>
</dbReference>